<dbReference type="PANTHER" id="PTHR48039:SF5">
    <property type="entry name" value="RNA-BINDING PROTEIN 28"/>
    <property type="match status" value="1"/>
</dbReference>
<protein>
    <recommendedName>
        <fullName evidence="7">RRM domain-containing protein</fullName>
    </recommendedName>
</protein>
<dbReference type="PROSITE" id="PS50102">
    <property type="entry name" value="RRM"/>
    <property type="match status" value="4"/>
</dbReference>
<dbReference type="InterPro" id="IPR051945">
    <property type="entry name" value="RRM_MRD1_RNA_proc_ribogen"/>
</dbReference>
<evidence type="ECO:0000313" key="8">
    <source>
        <dbReference type="EMBL" id="KAG0563691.1"/>
    </source>
</evidence>
<dbReference type="Pfam" id="PF00076">
    <property type="entry name" value="RRM_1"/>
    <property type="match status" value="4"/>
</dbReference>
<feature type="compositionally biased region" description="Basic and acidic residues" evidence="6">
    <location>
        <begin position="525"/>
        <end position="555"/>
    </location>
</feature>
<reference evidence="8" key="1">
    <citation type="submission" date="2020-06" db="EMBL/GenBank/DDBJ databases">
        <title>WGS assembly of Ceratodon purpureus strain R40.</title>
        <authorList>
            <person name="Carey S.B."/>
            <person name="Jenkins J."/>
            <person name="Shu S."/>
            <person name="Lovell J.T."/>
            <person name="Sreedasyam A."/>
            <person name="Maumus F."/>
            <person name="Tiley G.P."/>
            <person name="Fernandez-Pozo N."/>
            <person name="Barry K."/>
            <person name="Chen C."/>
            <person name="Wang M."/>
            <person name="Lipzen A."/>
            <person name="Daum C."/>
            <person name="Saski C.A."/>
            <person name="Payton A.C."/>
            <person name="Mcbreen J.C."/>
            <person name="Conrad R.E."/>
            <person name="Kollar L.M."/>
            <person name="Olsson S."/>
            <person name="Huttunen S."/>
            <person name="Landis J.B."/>
            <person name="Wickett N.J."/>
            <person name="Johnson M.G."/>
            <person name="Rensing S.A."/>
            <person name="Grimwood J."/>
            <person name="Schmutz J."/>
            <person name="Mcdaniel S.F."/>
        </authorList>
    </citation>
    <scope>NUCLEOTIDE SEQUENCE</scope>
    <source>
        <strain evidence="8">R40</strain>
    </source>
</reference>
<feature type="region of interest" description="Disordered" evidence="6">
    <location>
        <begin position="837"/>
        <end position="896"/>
    </location>
</feature>
<dbReference type="Proteomes" id="UP000822688">
    <property type="component" value="Chromosome 8"/>
</dbReference>
<feature type="domain" description="RRM" evidence="7">
    <location>
        <begin position="298"/>
        <end position="375"/>
    </location>
</feature>
<dbReference type="SUPFAM" id="SSF54928">
    <property type="entry name" value="RNA-binding domain, RBD"/>
    <property type="match status" value="4"/>
</dbReference>
<name>A0A8T0GVB6_CERPU</name>
<dbReference type="Gene3D" id="3.30.70.330">
    <property type="match status" value="4"/>
</dbReference>
<keyword evidence="3 5" id="KW-0694">RNA-binding</keyword>
<keyword evidence="2" id="KW-0677">Repeat</keyword>
<evidence type="ECO:0000256" key="5">
    <source>
        <dbReference type="PROSITE-ProRule" id="PRU00176"/>
    </source>
</evidence>
<dbReference type="FunFam" id="3.30.70.330:FF:000182">
    <property type="entry name" value="RNA-binding motif protein 28"/>
    <property type="match status" value="1"/>
</dbReference>
<feature type="region of interest" description="Disordered" evidence="6">
    <location>
        <begin position="99"/>
        <end position="196"/>
    </location>
</feature>
<dbReference type="PANTHER" id="PTHR48039">
    <property type="entry name" value="RNA-BINDING MOTIF PROTEIN 14B"/>
    <property type="match status" value="1"/>
</dbReference>
<evidence type="ECO:0000256" key="4">
    <source>
        <dbReference type="ARBA" id="ARBA00023242"/>
    </source>
</evidence>
<dbReference type="CDD" id="cd12415">
    <property type="entry name" value="RRM3_RBM28_like"/>
    <property type="match status" value="1"/>
</dbReference>
<organism evidence="8 9">
    <name type="scientific">Ceratodon purpureus</name>
    <name type="common">Fire moss</name>
    <name type="synonym">Dicranum purpureum</name>
    <dbReference type="NCBI Taxonomy" id="3225"/>
    <lineage>
        <taxon>Eukaryota</taxon>
        <taxon>Viridiplantae</taxon>
        <taxon>Streptophyta</taxon>
        <taxon>Embryophyta</taxon>
        <taxon>Bryophyta</taxon>
        <taxon>Bryophytina</taxon>
        <taxon>Bryopsida</taxon>
        <taxon>Dicranidae</taxon>
        <taxon>Pseudoditrichales</taxon>
        <taxon>Ditrichaceae</taxon>
        <taxon>Ceratodon</taxon>
    </lineage>
</organism>
<evidence type="ECO:0000256" key="3">
    <source>
        <dbReference type="ARBA" id="ARBA00022884"/>
    </source>
</evidence>
<keyword evidence="4" id="KW-0539">Nucleus</keyword>
<dbReference type="AlphaFoldDB" id="A0A8T0GVB6"/>
<proteinExistence type="predicted"/>
<dbReference type="SMART" id="SM00360">
    <property type="entry name" value="RRM"/>
    <property type="match status" value="4"/>
</dbReference>
<feature type="domain" description="RRM" evidence="7">
    <location>
        <begin position="22"/>
        <end position="100"/>
    </location>
</feature>
<dbReference type="CDD" id="cd12416">
    <property type="entry name" value="RRM4_RBM28_like"/>
    <property type="match status" value="1"/>
</dbReference>
<evidence type="ECO:0000256" key="1">
    <source>
        <dbReference type="ARBA" id="ARBA00004123"/>
    </source>
</evidence>
<feature type="domain" description="RRM" evidence="7">
    <location>
        <begin position="724"/>
        <end position="832"/>
    </location>
</feature>
<dbReference type="InterPro" id="IPR012677">
    <property type="entry name" value="Nucleotide-bd_a/b_plait_sf"/>
</dbReference>
<feature type="compositionally biased region" description="Basic residues" evidence="6">
    <location>
        <begin position="886"/>
        <end position="896"/>
    </location>
</feature>
<feature type="region of interest" description="Disordered" evidence="6">
    <location>
        <begin position="523"/>
        <end position="562"/>
    </location>
</feature>
<dbReference type="InterPro" id="IPR000504">
    <property type="entry name" value="RRM_dom"/>
</dbReference>
<sequence length="896" mass="98336">MAMVEDTKGASTSGNADDVDERTVFVRSLPYTVTDAQLEDYFSEVGPVRNCFTVKQKGSEQHRGFGFVNFAVKEDAIRSVELKNGAVLQGRKIKVELAKRRAPLDTRHPKGKRKGDDVADGSGVEGGGAEEDATAAAEPKDKEAKRRKVADSENVQPNVELSQGAVAKRKINDGPAGKGLPKETNKRSREEGKASEIQRAARTVVIGCLENPKMVKAAIEKAKKLGAVEDVHHPVAEAELIRRGLAKDGCRQEAVEVVYTSVKVACQAVASLHRQNVGGGGAIWARQLGGEGAKLKKWRLIVRNLPFMLKEQTLRQLFTPSGFVWEITIPRKPDNSSKGFAFVGFTCKADAEKAIKAVNGTLVGKRPIAVDWAVAKNEFETAAAKTSSLEGIQDGDDETASEDESDEGSDDEEEDDFESESDEDTNHTAKATRKAKVDAKAELDMESSDESDGSDNDEEDEDDSSEEKADTYLKEKDLANRVLQKVMAFSKALEHDEAQPNKTSDIEAKQTVKATKTIKTTATVKEVKKSEKEVKKSEKEVKKSEVMEPARKNKTVEPVAETSQKDGLKRTVFVRNLPLEAKVQDLRRQFSDFGEVKSFRLVLHPITKRPKGTAFVEFVTAEGAQEAVNVANKSETDGGLLVGGRKITLNLALDRDQAKQVATQMSKEQDDHDRRHLKLAKEGLIEEGTPAAQGLSKGDLSKRKQIEHEKATKLRSPNFHVSTTRLAVHNVPKDMTEKELKKLFIQAVKSRASKQEPVVKQVKILRDEVKGVPGSGGKSRGAAFVEFTEQQHALVALRVLNNNPETFGSEHRPIIQFAIENSQKLKLRATREALAKGRQARTAAQGDGPNKKAKLEPKTKFEPKAKLESKANDQASEKGTASAGRSGKRFHRKPKR</sequence>
<comment type="subcellular location">
    <subcellularLocation>
        <location evidence="1">Nucleus</location>
    </subcellularLocation>
</comment>
<dbReference type="CDD" id="cd12414">
    <property type="entry name" value="RRM2_RBM28_like"/>
    <property type="match status" value="1"/>
</dbReference>
<dbReference type="GO" id="GO:0005634">
    <property type="term" value="C:nucleus"/>
    <property type="evidence" value="ECO:0007669"/>
    <property type="project" value="UniProtKB-SubCell"/>
</dbReference>
<feature type="compositionally biased region" description="Acidic residues" evidence="6">
    <location>
        <begin position="444"/>
        <end position="465"/>
    </location>
</feature>
<gene>
    <name evidence="8" type="ORF">KC19_8G051800</name>
</gene>
<dbReference type="EMBL" id="CM026429">
    <property type="protein sequence ID" value="KAG0563691.1"/>
    <property type="molecule type" value="Genomic_DNA"/>
</dbReference>
<feature type="compositionally biased region" description="Basic and acidic residues" evidence="6">
    <location>
        <begin position="849"/>
        <end position="871"/>
    </location>
</feature>
<evidence type="ECO:0000313" key="9">
    <source>
        <dbReference type="Proteomes" id="UP000822688"/>
    </source>
</evidence>
<accession>A0A8T0GVB6</accession>
<evidence type="ECO:0000259" key="7">
    <source>
        <dbReference type="PROSITE" id="PS50102"/>
    </source>
</evidence>
<feature type="compositionally biased region" description="Basic and acidic residues" evidence="6">
    <location>
        <begin position="466"/>
        <end position="476"/>
    </location>
</feature>
<dbReference type="GO" id="GO:0003729">
    <property type="term" value="F:mRNA binding"/>
    <property type="evidence" value="ECO:0007669"/>
    <property type="project" value="TreeGrafter"/>
</dbReference>
<dbReference type="InterPro" id="IPR035979">
    <property type="entry name" value="RBD_domain_sf"/>
</dbReference>
<feature type="compositionally biased region" description="Basic and acidic residues" evidence="6">
    <location>
        <begin position="99"/>
        <end position="108"/>
    </location>
</feature>
<dbReference type="CDD" id="cd12413">
    <property type="entry name" value="RRM1_RBM28_like"/>
    <property type="match status" value="1"/>
</dbReference>
<feature type="region of interest" description="Disordered" evidence="6">
    <location>
        <begin position="384"/>
        <end position="476"/>
    </location>
</feature>
<evidence type="ECO:0000256" key="2">
    <source>
        <dbReference type="ARBA" id="ARBA00022737"/>
    </source>
</evidence>
<dbReference type="InterPro" id="IPR003954">
    <property type="entry name" value="RRM_euk-type"/>
</dbReference>
<feature type="compositionally biased region" description="Acidic residues" evidence="6">
    <location>
        <begin position="393"/>
        <end position="423"/>
    </location>
</feature>
<feature type="compositionally biased region" description="Basic and acidic residues" evidence="6">
    <location>
        <begin position="180"/>
        <end position="196"/>
    </location>
</feature>
<keyword evidence="9" id="KW-1185">Reference proteome</keyword>
<dbReference type="SMART" id="SM00361">
    <property type="entry name" value="RRM_1"/>
    <property type="match status" value="3"/>
</dbReference>
<evidence type="ECO:0000256" key="6">
    <source>
        <dbReference type="SAM" id="MobiDB-lite"/>
    </source>
</evidence>
<comment type="caution">
    <text evidence="8">The sequence shown here is derived from an EMBL/GenBank/DDBJ whole genome shotgun (WGS) entry which is preliminary data.</text>
</comment>
<feature type="domain" description="RRM" evidence="7">
    <location>
        <begin position="570"/>
        <end position="654"/>
    </location>
</feature>